<comment type="caution">
    <text evidence="5">The sequence shown here is derived from an EMBL/GenBank/DDBJ whole genome shotgun (WGS) entry which is preliminary data.</text>
</comment>
<dbReference type="CDD" id="cd07377">
    <property type="entry name" value="WHTH_GntR"/>
    <property type="match status" value="1"/>
</dbReference>
<dbReference type="PANTHER" id="PTHR43537:SF5">
    <property type="entry name" value="UXU OPERON TRANSCRIPTIONAL REGULATOR"/>
    <property type="match status" value="1"/>
</dbReference>
<dbReference type="InterPro" id="IPR000524">
    <property type="entry name" value="Tscrpt_reg_HTH_GntR"/>
</dbReference>
<dbReference type="EMBL" id="RBZY01000097">
    <property type="protein sequence ID" value="RWR15664.1"/>
    <property type="molecule type" value="Genomic_DNA"/>
</dbReference>
<keyword evidence="3" id="KW-0804">Transcription</keyword>
<dbReference type="Gene3D" id="1.10.10.10">
    <property type="entry name" value="Winged helix-like DNA-binding domain superfamily/Winged helix DNA-binding domain"/>
    <property type="match status" value="1"/>
</dbReference>
<dbReference type="GO" id="GO:0003677">
    <property type="term" value="F:DNA binding"/>
    <property type="evidence" value="ECO:0007669"/>
    <property type="project" value="UniProtKB-KW"/>
</dbReference>
<evidence type="ECO:0000256" key="3">
    <source>
        <dbReference type="ARBA" id="ARBA00023163"/>
    </source>
</evidence>
<keyword evidence="1" id="KW-0805">Transcription regulation</keyword>
<feature type="domain" description="HTH gntR-type" evidence="4">
    <location>
        <begin position="1"/>
        <end position="70"/>
    </location>
</feature>
<dbReference type="InterPro" id="IPR011711">
    <property type="entry name" value="GntR_C"/>
</dbReference>
<dbReference type="AlphaFoldDB" id="A0A3S3LAD2"/>
<dbReference type="Pfam" id="PF00392">
    <property type="entry name" value="GntR"/>
    <property type="match status" value="1"/>
</dbReference>
<dbReference type="SMART" id="SM00895">
    <property type="entry name" value="FCD"/>
    <property type="match status" value="1"/>
</dbReference>
<evidence type="ECO:0000256" key="2">
    <source>
        <dbReference type="ARBA" id="ARBA00023125"/>
    </source>
</evidence>
<dbReference type="InterPro" id="IPR036390">
    <property type="entry name" value="WH_DNA-bd_sf"/>
</dbReference>
<dbReference type="SUPFAM" id="SSF46785">
    <property type="entry name" value="Winged helix' DNA-binding domain"/>
    <property type="match status" value="1"/>
</dbReference>
<dbReference type="InterPro" id="IPR008920">
    <property type="entry name" value="TF_FadR/GntR_C"/>
</dbReference>
<proteinExistence type="predicted"/>
<accession>A0A3S3LAD2</accession>
<dbReference type="PANTHER" id="PTHR43537">
    <property type="entry name" value="TRANSCRIPTIONAL REGULATOR, GNTR FAMILY"/>
    <property type="match status" value="1"/>
</dbReference>
<dbReference type="SUPFAM" id="SSF48008">
    <property type="entry name" value="GntR ligand-binding domain-like"/>
    <property type="match status" value="1"/>
</dbReference>
<dbReference type="SMART" id="SM00345">
    <property type="entry name" value="HTH_GNTR"/>
    <property type="match status" value="1"/>
</dbReference>
<evidence type="ECO:0000256" key="1">
    <source>
        <dbReference type="ARBA" id="ARBA00023015"/>
    </source>
</evidence>
<dbReference type="Proteomes" id="UP000285970">
    <property type="component" value="Unassembled WGS sequence"/>
</dbReference>
<dbReference type="GO" id="GO:0003700">
    <property type="term" value="F:DNA-binding transcription factor activity"/>
    <property type="evidence" value="ECO:0007669"/>
    <property type="project" value="InterPro"/>
</dbReference>
<protein>
    <submittedName>
        <fullName evidence="5">GntR family transcriptional regulator</fullName>
    </submittedName>
</protein>
<evidence type="ECO:0000259" key="4">
    <source>
        <dbReference type="PROSITE" id="PS50949"/>
    </source>
</evidence>
<sequence>MGDQIAHRLRVEIIRGVIPPGTHLAEDSLAARFDVSRGPVRDALRQLEVEGLAEDRRKRLYARAMDLRDVEELYVVREALESLAIRLAIQHASASDWDRVQRIVDGMSAAADDDDGERFAELDMEFHTSFYTNSQNRRLVDAWRPYQRIFAILFELSDTSDIASATADHQGFLDIIRTGDVDAAVHRLRLHLTLAKGHVRDVLRGLEAGTVA</sequence>
<evidence type="ECO:0000313" key="6">
    <source>
        <dbReference type="Proteomes" id="UP000285970"/>
    </source>
</evidence>
<evidence type="ECO:0000313" key="5">
    <source>
        <dbReference type="EMBL" id="RWR15664.1"/>
    </source>
</evidence>
<dbReference type="InterPro" id="IPR036388">
    <property type="entry name" value="WH-like_DNA-bd_sf"/>
</dbReference>
<organism evidence="5 6">
    <name type="scientific">Microbacterium enclense</name>
    <dbReference type="NCBI Taxonomy" id="993073"/>
    <lineage>
        <taxon>Bacteria</taxon>
        <taxon>Bacillati</taxon>
        <taxon>Actinomycetota</taxon>
        <taxon>Actinomycetes</taxon>
        <taxon>Micrococcales</taxon>
        <taxon>Microbacteriaceae</taxon>
        <taxon>Microbacterium</taxon>
    </lineage>
</organism>
<keyword evidence="2" id="KW-0238">DNA-binding</keyword>
<dbReference type="Pfam" id="PF07729">
    <property type="entry name" value="FCD"/>
    <property type="match status" value="1"/>
</dbReference>
<dbReference type="PROSITE" id="PS50949">
    <property type="entry name" value="HTH_GNTR"/>
    <property type="match status" value="1"/>
</dbReference>
<name>A0A3S3LAD2_9MICO</name>
<dbReference type="RefSeq" id="WP_205797341.1">
    <property type="nucleotide sequence ID" value="NZ_RBZY01000097.1"/>
</dbReference>
<reference evidence="5 6" key="1">
    <citation type="journal article" date="2018" name="Front. Microbiol.">
        <title>Novel Insights Into Bacterial Dimethylsulfoniopropionate Catabolism in the East China Sea.</title>
        <authorList>
            <person name="Liu J."/>
            <person name="Liu J."/>
            <person name="Zhang S.H."/>
            <person name="Liang J."/>
            <person name="Lin H."/>
            <person name="Song D."/>
            <person name="Yang G.P."/>
            <person name="Todd J.D."/>
            <person name="Zhang X.H."/>
        </authorList>
    </citation>
    <scope>NUCLEOTIDE SEQUENCE [LARGE SCALE GENOMIC DNA]</scope>
    <source>
        <strain evidence="5 6">ZYFD042</strain>
    </source>
</reference>
<gene>
    <name evidence="5" type="ORF">D8Y23_15930</name>
</gene>
<dbReference type="Gene3D" id="1.20.120.530">
    <property type="entry name" value="GntR ligand-binding domain-like"/>
    <property type="match status" value="1"/>
</dbReference>